<keyword evidence="5" id="KW-0804">Transcription</keyword>
<comment type="caution">
    <text evidence="8">The sequence shown here is derived from an EMBL/GenBank/DDBJ whole genome shotgun (WGS) entry which is preliminary data.</text>
</comment>
<feature type="domain" description="HTH lysR-type" evidence="7">
    <location>
        <begin position="8"/>
        <end position="65"/>
    </location>
</feature>
<dbReference type="PANTHER" id="PTHR30346">
    <property type="entry name" value="TRANSCRIPTIONAL DUAL REGULATOR HCAR-RELATED"/>
    <property type="match status" value="1"/>
</dbReference>
<protein>
    <recommendedName>
        <fullName evidence="6">Probable hydrogen peroxide-inducible genes activator</fullName>
    </recommendedName>
</protein>
<dbReference type="SUPFAM" id="SSF53850">
    <property type="entry name" value="Periplasmic binding protein-like II"/>
    <property type="match status" value="1"/>
</dbReference>
<dbReference type="SUPFAM" id="SSF46785">
    <property type="entry name" value="Winged helix' DNA-binding domain"/>
    <property type="match status" value="1"/>
</dbReference>
<dbReference type="Pfam" id="PF00126">
    <property type="entry name" value="HTH_1"/>
    <property type="match status" value="1"/>
</dbReference>
<evidence type="ECO:0000256" key="6">
    <source>
        <dbReference type="ARBA" id="ARBA00040885"/>
    </source>
</evidence>
<dbReference type="InterPro" id="IPR036390">
    <property type="entry name" value="WH_DNA-bd_sf"/>
</dbReference>
<evidence type="ECO:0000313" key="8">
    <source>
        <dbReference type="EMBL" id="MFC7612762.1"/>
    </source>
</evidence>
<dbReference type="CDD" id="cd08411">
    <property type="entry name" value="PBP2_OxyR"/>
    <property type="match status" value="1"/>
</dbReference>
<dbReference type="InterPro" id="IPR036388">
    <property type="entry name" value="WH-like_DNA-bd_sf"/>
</dbReference>
<comment type="similarity">
    <text evidence="1">Belongs to the LysR transcriptional regulatory family.</text>
</comment>
<dbReference type="PROSITE" id="PS50931">
    <property type="entry name" value="HTH_LYSR"/>
    <property type="match status" value="1"/>
</dbReference>
<keyword evidence="4" id="KW-0010">Activator</keyword>
<evidence type="ECO:0000259" key="7">
    <source>
        <dbReference type="PROSITE" id="PS50931"/>
    </source>
</evidence>
<proteinExistence type="inferred from homology"/>
<dbReference type="InterPro" id="IPR005119">
    <property type="entry name" value="LysR_subst-bd"/>
</dbReference>
<sequence length="315" mass="32922">MGISTGGPTVAQLRAFLAVAEYLHFRKAAAALGVSQPTLSAGLSGCEEALGARLVDRTTRKVVLTRAGERLRPHAQAVLDAVDVLVAESSWTRGPFSGTVRLGVIPTVAPYLLPVALRALSSAYPELTVEVHEERTANLLESLESGRLDLGVLALPVGTPGLAVDPLYDEDFVLVTPRGHDLSTRDVVGVGVLRDLDVLLLEEGHCLRDQTLDICAEAGSGGGRAAGLTTLAQLVAAGMGVTVLPETALAVEAKRAGLAAVRFAPPAPRRRIAVAYRESASRAAEYAALAAEIRRAARARRLPVRILGCPTALAG</sequence>
<dbReference type="Pfam" id="PF03466">
    <property type="entry name" value="LysR_substrate"/>
    <property type="match status" value="1"/>
</dbReference>
<dbReference type="Gene3D" id="1.10.10.10">
    <property type="entry name" value="Winged helix-like DNA-binding domain superfamily/Winged helix DNA-binding domain"/>
    <property type="match status" value="1"/>
</dbReference>
<dbReference type="EMBL" id="JBHTEY010000004">
    <property type="protein sequence ID" value="MFC7612762.1"/>
    <property type="molecule type" value="Genomic_DNA"/>
</dbReference>
<evidence type="ECO:0000256" key="5">
    <source>
        <dbReference type="ARBA" id="ARBA00023163"/>
    </source>
</evidence>
<accession>A0ABW2TG90</accession>
<dbReference type="InterPro" id="IPR000847">
    <property type="entry name" value="LysR_HTH_N"/>
</dbReference>
<organism evidence="8 9">
    <name type="scientific">Actinokineospora soli</name>
    <dbReference type="NCBI Taxonomy" id="1048753"/>
    <lineage>
        <taxon>Bacteria</taxon>
        <taxon>Bacillati</taxon>
        <taxon>Actinomycetota</taxon>
        <taxon>Actinomycetes</taxon>
        <taxon>Pseudonocardiales</taxon>
        <taxon>Pseudonocardiaceae</taxon>
        <taxon>Actinokineospora</taxon>
    </lineage>
</organism>
<gene>
    <name evidence="8" type="ORF">ACFQV2_03020</name>
</gene>
<dbReference type="Gene3D" id="3.40.190.10">
    <property type="entry name" value="Periplasmic binding protein-like II"/>
    <property type="match status" value="2"/>
</dbReference>
<reference evidence="9" key="1">
    <citation type="journal article" date="2019" name="Int. J. Syst. Evol. Microbiol.">
        <title>The Global Catalogue of Microorganisms (GCM) 10K type strain sequencing project: providing services to taxonomists for standard genome sequencing and annotation.</title>
        <authorList>
            <consortium name="The Broad Institute Genomics Platform"/>
            <consortium name="The Broad Institute Genome Sequencing Center for Infectious Disease"/>
            <person name="Wu L."/>
            <person name="Ma J."/>
        </authorList>
    </citation>
    <scope>NUCLEOTIDE SEQUENCE [LARGE SCALE GENOMIC DNA]</scope>
    <source>
        <strain evidence="9">JCM 17695</strain>
    </source>
</reference>
<name>A0ABW2TG90_9PSEU</name>
<dbReference type="PANTHER" id="PTHR30346:SF26">
    <property type="entry name" value="HYDROGEN PEROXIDE-INDUCIBLE GENES ACTIVATOR"/>
    <property type="match status" value="1"/>
</dbReference>
<evidence type="ECO:0000256" key="4">
    <source>
        <dbReference type="ARBA" id="ARBA00023159"/>
    </source>
</evidence>
<evidence type="ECO:0000256" key="3">
    <source>
        <dbReference type="ARBA" id="ARBA00023125"/>
    </source>
</evidence>
<evidence type="ECO:0000313" key="9">
    <source>
        <dbReference type="Proteomes" id="UP001596512"/>
    </source>
</evidence>
<keyword evidence="9" id="KW-1185">Reference proteome</keyword>
<keyword evidence="2" id="KW-0805">Transcription regulation</keyword>
<keyword evidence="3" id="KW-0238">DNA-binding</keyword>
<evidence type="ECO:0000256" key="1">
    <source>
        <dbReference type="ARBA" id="ARBA00009437"/>
    </source>
</evidence>
<evidence type="ECO:0000256" key="2">
    <source>
        <dbReference type="ARBA" id="ARBA00023015"/>
    </source>
</evidence>
<dbReference type="Proteomes" id="UP001596512">
    <property type="component" value="Unassembled WGS sequence"/>
</dbReference>